<keyword evidence="1" id="KW-0812">Transmembrane</keyword>
<evidence type="ECO:0000313" key="3">
    <source>
        <dbReference type="Proteomes" id="UP000683422"/>
    </source>
</evidence>
<dbReference type="GeneID" id="80020444"/>
<evidence type="ECO:0000256" key="1">
    <source>
        <dbReference type="SAM" id="Phobius"/>
    </source>
</evidence>
<dbReference type="Proteomes" id="UP000683422">
    <property type="component" value="Segment"/>
</dbReference>
<feature type="transmembrane region" description="Helical" evidence="1">
    <location>
        <begin position="12"/>
        <end position="30"/>
    </location>
</feature>
<name>A0A8F2DA54_9CAUD</name>
<sequence>MPPEIAQYLPEWSVVLVVVAVALNYFGRMLSEASESWAKALGPLGKRWRERGIRRAEERRAVRQGRLDELDDMERDRDYFKAKQRKTEDRLQLLEDDYLSYDAAWHRQVRLQAIDAGCELPEHIGYIEWLRKKGKPADRRDGLEP</sequence>
<keyword evidence="1" id="KW-0472">Membrane</keyword>
<protein>
    <submittedName>
        <fullName evidence="2">Membrane protein</fullName>
    </submittedName>
</protein>
<dbReference type="EMBL" id="MZ028627">
    <property type="protein sequence ID" value="QWS68149.1"/>
    <property type="molecule type" value="Genomic_DNA"/>
</dbReference>
<keyword evidence="3" id="KW-1185">Reference proteome</keyword>
<keyword evidence="1" id="KW-1133">Transmembrane helix</keyword>
<accession>A0A8F2DA54</accession>
<organism evidence="2 3">
    <name type="scientific">Gordonia phage VanLee</name>
    <dbReference type="NCBI Taxonomy" id="2845816"/>
    <lineage>
        <taxon>Viruses</taxon>
        <taxon>Duplodnaviria</taxon>
        <taxon>Heunggongvirae</taxon>
        <taxon>Uroviricota</taxon>
        <taxon>Caudoviricetes</taxon>
        <taxon>Kruegerviridae</taxon>
        <taxon>Vanleevirus</taxon>
        <taxon>Vanleevirus vanlee</taxon>
    </lineage>
</organism>
<reference evidence="2" key="1">
    <citation type="submission" date="2021-04" db="EMBL/GenBank/DDBJ databases">
        <authorList>
            <person name="Barnhill K.B."/>
            <person name="Biggs A.M."/>
            <person name="Bland J."/>
            <person name="Choudhary H.M."/>
            <person name="Crogan R.E."/>
            <person name="Finocchiaro A.B."/>
            <person name="Franco V."/>
            <person name="Fuller T.A."/>
            <person name="Hanwacker C.G."/>
            <person name="Howard Z.E."/>
            <person name="Iqbal M."/>
            <person name="Mathew A.M."/>
            <person name="Miller S."/>
            <person name="Padhye S."/>
            <person name="Rainey E."/>
            <person name="Rodriguez A."/>
            <person name="Stewart E."/>
            <person name="Otero L.A."/>
            <person name="Chase M.A."/>
            <person name="Pollenz R.S."/>
            <person name="Garlena R.A."/>
            <person name="Russell D.A."/>
            <person name="Jacobs-Sera D."/>
            <person name="Hatfull G.F."/>
        </authorList>
    </citation>
    <scope>NUCLEOTIDE SEQUENCE</scope>
</reference>
<gene>
    <name evidence="2" type="primary">31</name>
    <name evidence="2" type="ORF">SEA_VANLEE_31</name>
</gene>
<proteinExistence type="predicted"/>
<evidence type="ECO:0000313" key="2">
    <source>
        <dbReference type="EMBL" id="QWS68149.1"/>
    </source>
</evidence>
<dbReference type="RefSeq" id="YP_010755772.1">
    <property type="nucleotide sequence ID" value="NC_073474.1"/>
</dbReference>
<dbReference type="KEGG" id="vg:80020444"/>